<sequence>MTILFTKDRWHATKDVKSCPSQFYEVANSAWHDMRPDQNTLKCKRQTQFGQIPQLAVLGPQCDCAAQPNYCPAGPLVHRD</sequence>
<protein>
    <submittedName>
        <fullName evidence="2">Uncharacterized protein</fullName>
    </submittedName>
</protein>
<dbReference type="Proteomes" id="UP000035642">
    <property type="component" value="Unassembled WGS sequence"/>
</dbReference>
<keyword evidence="1" id="KW-1185">Reference proteome</keyword>
<organism evidence="1 2">
    <name type="scientific">Angiostrongylus cantonensis</name>
    <name type="common">Rat lungworm</name>
    <dbReference type="NCBI Taxonomy" id="6313"/>
    <lineage>
        <taxon>Eukaryota</taxon>
        <taxon>Metazoa</taxon>
        <taxon>Ecdysozoa</taxon>
        <taxon>Nematoda</taxon>
        <taxon>Chromadorea</taxon>
        <taxon>Rhabditida</taxon>
        <taxon>Rhabditina</taxon>
        <taxon>Rhabditomorpha</taxon>
        <taxon>Strongyloidea</taxon>
        <taxon>Metastrongylidae</taxon>
        <taxon>Angiostrongylus</taxon>
    </lineage>
</organism>
<dbReference type="WBParaSite" id="ACAC_0001292101-mRNA-1">
    <property type="protein sequence ID" value="ACAC_0001292101-mRNA-1"/>
    <property type="gene ID" value="ACAC_0001292101"/>
</dbReference>
<evidence type="ECO:0000313" key="2">
    <source>
        <dbReference type="WBParaSite" id="ACAC_0001292101-mRNA-1"/>
    </source>
</evidence>
<accession>A0A0K0DMK0</accession>
<evidence type="ECO:0000313" key="1">
    <source>
        <dbReference type="Proteomes" id="UP000035642"/>
    </source>
</evidence>
<reference evidence="2" key="2">
    <citation type="submission" date="2016-04" db="UniProtKB">
        <authorList>
            <consortium name="WormBaseParasite"/>
        </authorList>
    </citation>
    <scope>IDENTIFICATION</scope>
</reference>
<name>A0A0K0DMK0_ANGCA</name>
<dbReference type="AlphaFoldDB" id="A0A0K0DMK0"/>
<reference evidence="1" key="1">
    <citation type="submission" date="2012-09" db="EMBL/GenBank/DDBJ databases">
        <authorList>
            <person name="Martin A.A."/>
        </authorList>
    </citation>
    <scope>NUCLEOTIDE SEQUENCE</scope>
</reference>
<proteinExistence type="predicted"/>